<evidence type="ECO:0000259" key="5">
    <source>
        <dbReference type="Pfam" id="PF01321"/>
    </source>
</evidence>
<evidence type="ECO:0000256" key="2">
    <source>
        <dbReference type="ARBA" id="ARBA00022723"/>
    </source>
</evidence>
<dbReference type="InterPro" id="IPR000587">
    <property type="entry name" value="Creatinase_N"/>
</dbReference>
<dbReference type="Gene3D" id="3.90.230.10">
    <property type="entry name" value="Creatinase/methionine aminopeptidase superfamily"/>
    <property type="match status" value="1"/>
</dbReference>
<organism evidence="7 8">
    <name type="scientific">Faecalicatena contorta</name>
    <dbReference type="NCBI Taxonomy" id="39482"/>
    <lineage>
        <taxon>Bacteria</taxon>
        <taxon>Bacillati</taxon>
        <taxon>Bacillota</taxon>
        <taxon>Clostridia</taxon>
        <taxon>Lachnospirales</taxon>
        <taxon>Lachnospiraceae</taxon>
        <taxon>Faecalicatena</taxon>
    </lineage>
</organism>
<dbReference type="InterPro" id="IPR032416">
    <property type="entry name" value="Peptidase_M24_C"/>
</dbReference>
<keyword evidence="2" id="KW-0479">Metal-binding</keyword>
<feature type="domain" description="Peptidase M24 C-terminal" evidence="6">
    <location>
        <begin position="535"/>
        <end position="595"/>
    </location>
</feature>
<evidence type="ECO:0000256" key="1">
    <source>
        <dbReference type="ARBA" id="ARBA00008766"/>
    </source>
</evidence>
<dbReference type="InterPro" id="IPR000994">
    <property type="entry name" value="Pept_M24"/>
</dbReference>
<dbReference type="GO" id="GO:0004177">
    <property type="term" value="F:aminopeptidase activity"/>
    <property type="evidence" value="ECO:0007669"/>
    <property type="project" value="UniProtKB-ARBA"/>
</dbReference>
<dbReference type="EC" id="3.4.-.-" evidence="7"/>
<dbReference type="Pfam" id="PF00557">
    <property type="entry name" value="Peptidase_M24"/>
    <property type="match status" value="1"/>
</dbReference>
<dbReference type="InterPro" id="IPR029149">
    <property type="entry name" value="Creatin/AminoP/Spt16_N"/>
</dbReference>
<dbReference type="Pfam" id="PF01321">
    <property type="entry name" value="Creatinase_N"/>
    <property type="match status" value="1"/>
</dbReference>
<proteinExistence type="inferred from homology"/>
<dbReference type="PANTHER" id="PTHR43763">
    <property type="entry name" value="XAA-PRO AMINOPEPTIDASE 1"/>
    <property type="match status" value="1"/>
</dbReference>
<dbReference type="STRING" id="39482.ERS852491_02389"/>
<dbReference type="Pfam" id="PF16188">
    <property type="entry name" value="Peptidase_M24_C"/>
    <property type="match status" value="1"/>
</dbReference>
<accession>A0A174FH18</accession>
<protein>
    <submittedName>
        <fullName evidence="7">Uncharacterized peptidase SA1530</fullName>
        <ecNumber evidence="7">3.4.-.-</ecNumber>
    </submittedName>
</protein>
<dbReference type="InterPro" id="IPR036005">
    <property type="entry name" value="Creatinase/aminopeptidase-like"/>
</dbReference>
<evidence type="ECO:0000259" key="4">
    <source>
        <dbReference type="Pfam" id="PF00557"/>
    </source>
</evidence>
<dbReference type="Gene3D" id="3.40.350.10">
    <property type="entry name" value="Creatinase/prolidase N-terminal domain"/>
    <property type="match status" value="2"/>
</dbReference>
<dbReference type="FunFam" id="3.90.230.10:FF:000009">
    <property type="entry name" value="xaa-Pro aminopeptidase 2"/>
    <property type="match status" value="1"/>
</dbReference>
<dbReference type="OrthoDB" id="9806388at2"/>
<dbReference type="SUPFAM" id="SSF53092">
    <property type="entry name" value="Creatinase/prolidase N-terminal domain"/>
    <property type="match status" value="1"/>
</dbReference>
<dbReference type="Pfam" id="PF16189">
    <property type="entry name" value="Creatinase_N_2"/>
    <property type="match status" value="1"/>
</dbReference>
<gene>
    <name evidence="7" type="ORF">ERS852491_02389</name>
</gene>
<dbReference type="EMBL" id="CYZU01000020">
    <property type="protein sequence ID" value="CUO49514.1"/>
    <property type="molecule type" value="Genomic_DNA"/>
</dbReference>
<evidence type="ECO:0000313" key="7">
    <source>
        <dbReference type="EMBL" id="CUO49514.1"/>
    </source>
</evidence>
<evidence type="ECO:0000259" key="6">
    <source>
        <dbReference type="Pfam" id="PF16188"/>
    </source>
</evidence>
<evidence type="ECO:0000256" key="3">
    <source>
        <dbReference type="ARBA" id="ARBA00022801"/>
    </source>
</evidence>
<dbReference type="GO" id="GO:0005737">
    <property type="term" value="C:cytoplasm"/>
    <property type="evidence" value="ECO:0007669"/>
    <property type="project" value="UniProtKB-ARBA"/>
</dbReference>
<dbReference type="Proteomes" id="UP000095544">
    <property type="component" value="Unassembled WGS sequence"/>
</dbReference>
<keyword evidence="3 7" id="KW-0378">Hydrolase</keyword>
<dbReference type="SUPFAM" id="SSF55920">
    <property type="entry name" value="Creatinase/aminopeptidase"/>
    <property type="match status" value="1"/>
</dbReference>
<feature type="domain" description="Peptidase M24" evidence="4">
    <location>
        <begin position="310"/>
        <end position="526"/>
    </location>
</feature>
<comment type="similarity">
    <text evidence="1">Belongs to the peptidase M24B family.</text>
</comment>
<dbReference type="RefSeq" id="WP_055153263.1">
    <property type="nucleotide sequence ID" value="NZ_CYZU01000020.1"/>
</dbReference>
<dbReference type="PANTHER" id="PTHR43763:SF6">
    <property type="entry name" value="XAA-PRO AMINOPEPTIDASE 1"/>
    <property type="match status" value="1"/>
</dbReference>
<dbReference type="AlphaFoldDB" id="A0A174FH18"/>
<name>A0A174FH18_9FIRM</name>
<dbReference type="InterPro" id="IPR050422">
    <property type="entry name" value="X-Pro_aminopeptidase_P"/>
</dbReference>
<dbReference type="GO" id="GO:0046872">
    <property type="term" value="F:metal ion binding"/>
    <property type="evidence" value="ECO:0007669"/>
    <property type="project" value="UniProtKB-KW"/>
</dbReference>
<feature type="domain" description="Creatinase N-terminal" evidence="5">
    <location>
        <begin position="6"/>
        <end position="125"/>
    </location>
</feature>
<evidence type="ECO:0000313" key="8">
    <source>
        <dbReference type="Proteomes" id="UP000095544"/>
    </source>
</evidence>
<sequence length="595" mass="67041">MKVSERVDSLRRMMEEKGIDAYVVPTSDYHQSEYVGEHFKARAFMTGFTGSAGTAVFTKDEAGLWTDGRYFIQAEQQLEGTGVGLRRMGEPGVPTVADYLKAVLPENGVIGFDGRTVGVDEGQVYADIAADKGGSVVYNCDLVDTVWEDRPPLSEKAAFMLDIKYAGETAASKLERVRDAMKEAGANVHIITSLDDIGWLLNVRGEDVDYFPLLLSYAVVKMDSVELYADERKFSDEIKAEFAGNGVCIHAYNEVYEAVKRLGDGDVVLLDPKRMNFALFHNIPKGVKTVKQENPTILMKAVKNDTEVKNIRNAHIKDGVAHTKFMYWLKKNIGKMEITELSASDKLQEFRAQQEGFLWPSFEPICAYKEHGAIVHYTSSPETNVELKEGGLFLTDTGGHYYEGSTDITRTVALGEVSQVEKDHFTTVAVSMLNLADARFLYGCSGMNLDYVAREPFWRQNLNFNHGTGHGVGYLGNIHEPPAGFRWQFRPNEIQPFEENMIITDEPGIYIEGSHGIRTENELLVRRGEKNEYGQFMYFEPVTFVPIDLDAVNPALMTEKEKTLLNDYHKKVYELIAPHLTEEEQDWLKEYTRAI</sequence>
<reference evidence="7 8" key="1">
    <citation type="submission" date="2015-09" db="EMBL/GenBank/DDBJ databases">
        <authorList>
            <consortium name="Pathogen Informatics"/>
        </authorList>
    </citation>
    <scope>NUCLEOTIDE SEQUENCE [LARGE SCALE GENOMIC DNA]</scope>
    <source>
        <strain evidence="7 8">2789STDY5834876</strain>
    </source>
</reference>
<dbReference type="FunFam" id="3.40.350.10:FF:000003">
    <property type="entry name" value="Xaa-pro aminopeptidase P"/>
    <property type="match status" value="1"/>
</dbReference>